<name>G4CZR1_9ACTN</name>
<protein>
    <submittedName>
        <fullName evidence="1">Uncharacterized protein</fullName>
    </submittedName>
</protein>
<keyword evidence="2" id="KW-1185">Reference proteome</keyword>
<dbReference type="Proteomes" id="UP000005332">
    <property type="component" value="Unassembled WGS sequence"/>
</dbReference>
<evidence type="ECO:0000313" key="1">
    <source>
        <dbReference type="EMBL" id="EGY76980.1"/>
    </source>
</evidence>
<dbReference type="PATRIC" id="fig|997355.3.peg.1902"/>
<proteinExistence type="predicted"/>
<accession>G4CZR1</accession>
<reference evidence="1 2" key="1">
    <citation type="submission" date="2011-06" db="EMBL/GenBank/DDBJ databases">
        <authorList>
            <person name="Muzny D."/>
            <person name="Qin X."/>
            <person name="Deng J."/>
            <person name="Jiang H."/>
            <person name="Liu Y."/>
            <person name="Qu J."/>
            <person name="Song X.-Z."/>
            <person name="Zhang L."/>
            <person name="Thornton R."/>
            <person name="Coyle M."/>
            <person name="Francisco L."/>
            <person name="Jackson L."/>
            <person name="Javaid M."/>
            <person name="Korchina V."/>
            <person name="Kovar C."/>
            <person name="Mata R."/>
            <person name="Mathew T."/>
            <person name="Ngo R."/>
            <person name="Nguyen L."/>
            <person name="Nguyen N."/>
            <person name="Okwuonu G."/>
            <person name="Ongeri F."/>
            <person name="Pham C."/>
            <person name="Simmons D."/>
            <person name="Wilczek-Boney K."/>
            <person name="Hale W."/>
            <person name="Jakkamsetti A."/>
            <person name="Pham P."/>
            <person name="Ruth R."/>
            <person name="San Lucas F."/>
            <person name="Warren J."/>
            <person name="Zhang J."/>
            <person name="Zhao Z."/>
            <person name="Zhou C."/>
            <person name="Zhu D."/>
            <person name="Lee S."/>
            <person name="Bess C."/>
            <person name="Blankenburg K."/>
            <person name="Forbes L."/>
            <person name="Fu Q."/>
            <person name="Gubbala S."/>
            <person name="Hirani K."/>
            <person name="Jayaseelan J.C."/>
            <person name="Lara F."/>
            <person name="Munidasa M."/>
            <person name="Palculict T."/>
            <person name="Patil S."/>
            <person name="Pu L.-L."/>
            <person name="Saada N."/>
            <person name="Tang L."/>
            <person name="Weissenberger G."/>
            <person name="Zhu Y."/>
            <person name="Hemphill L."/>
            <person name="Shang Y."/>
            <person name="Youmans B."/>
            <person name="Ayvaz T."/>
            <person name="Ross M."/>
            <person name="Santibanez J."/>
            <person name="Aqrawi P."/>
            <person name="Gross S."/>
            <person name="Joshi V."/>
            <person name="Fowler G."/>
            <person name="Nazareth L."/>
            <person name="Reid J."/>
            <person name="Worley K."/>
            <person name="Petrosino J."/>
            <person name="Highlander S."/>
            <person name="Gibbs R."/>
        </authorList>
    </citation>
    <scope>NUCLEOTIDE SEQUENCE [LARGE SCALE GENOMIC DNA]</scope>
    <source>
        <strain evidence="1 2">ATCC 25577</strain>
    </source>
</reference>
<comment type="caution">
    <text evidence="1">The sequence shown here is derived from an EMBL/GenBank/DDBJ whole genome shotgun (WGS) entry which is preliminary data.</text>
</comment>
<organism evidence="1 2">
    <name type="scientific">Cutibacterium avidum ATCC 25577</name>
    <dbReference type="NCBI Taxonomy" id="997355"/>
    <lineage>
        <taxon>Bacteria</taxon>
        <taxon>Bacillati</taxon>
        <taxon>Actinomycetota</taxon>
        <taxon>Actinomycetes</taxon>
        <taxon>Propionibacteriales</taxon>
        <taxon>Propionibacteriaceae</taxon>
        <taxon>Cutibacterium</taxon>
    </lineage>
</organism>
<dbReference type="RefSeq" id="WP_004811547.1">
    <property type="nucleotide sequence ID" value="NZ_JH165054.1"/>
</dbReference>
<dbReference type="EMBL" id="AGBA01000015">
    <property type="protein sequence ID" value="EGY76980.1"/>
    <property type="molecule type" value="Genomic_DNA"/>
</dbReference>
<sequence length="74" mass="8313">MWLVLEAVLDEDDWSISQRAAFHALRLRKEAQSPLVAGTVFGPHCGIICGWLCVGIDQITEALDRIQRMEIFTA</sequence>
<gene>
    <name evidence="1" type="ORF">HMPREF9153_1933</name>
</gene>
<evidence type="ECO:0000313" key="2">
    <source>
        <dbReference type="Proteomes" id="UP000005332"/>
    </source>
</evidence>
<dbReference type="AlphaFoldDB" id="G4CZR1"/>
<dbReference type="HOGENOM" id="CLU_179311_0_0_11"/>